<keyword evidence="1" id="KW-0472">Membrane</keyword>
<organism evidence="2">
    <name type="scientific">Phaffia rhodozyma</name>
    <name type="common">Yeast</name>
    <name type="synonym">Xanthophyllomyces dendrorhous</name>
    <dbReference type="NCBI Taxonomy" id="264483"/>
    <lineage>
        <taxon>Eukaryota</taxon>
        <taxon>Fungi</taxon>
        <taxon>Dikarya</taxon>
        <taxon>Basidiomycota</taxon>
        <taxon>Agaricomycotina</taxon>
        <taxon>Tremellomycetes</taxon>
        <taxon>Cystofilobasidiales</taxon>
        <taxon>Mrakiaceae</taxon>
        <taxon>Phaffia</taxon>
    </lineage>
</organism>
<dbReference type="SUPFAM" id="SSF53474">
    <property type="entry name" value="alpha/beta-Hydrolases"/>
    <property type="match status" value="1"/>
</dbReference>
<dbReference type="Gene3D" id="3.40.50.1820">
    <property type="entry name" value="alpha/beta hydrolase"/>
    <property type="match status" value="1"/>
</dbReference>
<dbReference type="AlphaFoldDB" id="A0A0F7SM30"/>
<dbReference type="PANTHER" id="PTHR12277:SF64">
    <property type="entry name" value="SUPERFAMILY HYDROLASE, PUTATIVE (AFU_ORTHOLOGUE AFUA_3G01760)-RELATED"/>
    <property type="match status" value="1"/>
</dbReference>
<accession>A0A0F7SM30</accession>
<keyword evidence="1" id="KW-0812">Transmembrane</keyword>
<sequence length="371" mass="42167">MYCTLARLFRIVSHPSPYPRKKLLARPSHTRTIVTASSVPWYLVASVLIGLPATLWSYKCLMMILFQRKILYMGFLPPGSRTTKIDKTNWLLRGLDMKELEFPSIGPDGKGVILRGLELSQERPASSNRLTTKKSDSHPDRVLIYLQGNMGSPVSRLPLFRQLLLSDRSPFSSGHTKLLIVPPRSFYLSTNTRPTQPGLLNDYRTVLEYAWANYPQSRIVLYGHSLGGTAICCMLSELKHDEESNSVEGVVLENAFPSVKRMITQSLYPSRYLPYHYLTPFVFDPWDALSALETSHPHSLLYNTPILFLSGSKDSLVLPSMGKEMFEAARLRNGTILRRWVLVEGKGHDDVWQKSTFWGMEVGSFLKEIQR</sequence>
<proteinExistence type="predicted"/>
<feature type="transmembrane region" description="Helical" evidence="1">
    <location>
        <begin position="41"/>
        <end position="66"/>
    </location>
</feature>
<dbReference type="EMBL" id="LN483345">
    <property type="protein sequence ID" value="CDZ98733.1"/>
    <property type="molecule type" value="Genomic_DNA"/>
</dbReference>
<dbReference type="GO" id="GO:0016020">
    <property type="term" value="C:membrane"/>
    <property type="evidence" value="ECO:0007669"/>
    <property type="project" value="TreeGrafter"/>
</dbReference>
<evidence type="ECO:0000313" key="2">
    <source>
        <dbReference type="EMBL" id="CDZ98733.1"/>
    </source>
</evidence>
<keyword evidence="1" id="KW-1133">Transmembrane helix</keyword>
<name>A0A0F7SM30_PHARH</name>
<keyword evidence="2" id="KW-0378">Hydrolase</keyword>
<dbReference type="InterPro" id="IPR029058">
    <property type="entry name" value="AB_hydrolase_fold"/>
</dbReference>
<dbReference type="PANTHER" id="PTHR12277">
    <property type="entry name" value="ALPHA/BETA HYDROLASE DOMAIN-CONTAINING PROTEIN"/>
    <property type="match status" value="1"/>
</dbReference>
<evidence type="ECO:0000256" key="1">
    <source>
        <dbReference type="SAM" id="Phobius"/>
    </source>
</evidence>
<protein>
    <submittedName>
        <fullName evidence="2">Predicted alpha/beta hydrolase BEM46</fullName>
    </submittedName>
</protein>
<reference evidence="2" key="1">
    <citation type="submission" date="2014-08" db="EMBL/GenBank/DDBJ databases">
        <authorList>
            <person name="Sharma Rahul"/>
            <person name="Thines Marco"/>
        </authorList>
    </citation>
    <scope>NUCLEOTIDE SEQUENCE</scope>
</reference>
<dbReference type="GO" id="GO:0008474">
    <property type="term" value="F:palmitoyl-(protein) hydrolase activity"/>
    <property type="evidence" value="ECO:0007669"/>
    <property type="project" value="TreeGrafter"/>
</dbReference>